<evidence type="ECO:0000313" key="2">
    <source>
        <dbReference type="Proteomes" id="UP001218218"/>
    </source>
</evidence>
<proteinExistence type="predicted"/>
<dbReference type="AlphaFoldDB" id="A0AAD6ZUS0"/>
<protein>
    <submittedName>
        <fullName evidence="1">Uncharacterized protein</fullName>
    </submittedName>
</protein>
<evidence type="ECO:0000313" key="1">
    <source>
        <dbReference type="EMBL" id="KAJ7339885.1"/>
    </source>
</evidence>
<comment type="caution">
    <text evidence="1">The sequence shown here is derived from an EMBL/GenBank/DDBJ whole genome shotgun (WGS) entry which is preliminary data.</text>
</comment>
<keyword evidence="2" id="KW-1185">Reference proteome</keyword>
<accession>A0AAD6ZUS0</accession>
<sequence length="124" mass="13931">MPPQTVTQNRIENVAMCSTMTTNTLQIIADSMQTPFLGAMTNTAQAVLKNIQTVTKHKHNCIQLLEKIYQILNAIRQLEDEVQSARYGCQSWPKPAVVEPTAKSQEAAFRRVNQRCQGKRMVGV</sequence>
<organism evidence="1 2">
    <name type="scientific">Mycena albidolilacea</name>
    <dbReference type="NCBI Taxonomy" id="1033008"/>
    <lineage>
        <taxon>Eukaryota</taxon>
        <taxon>Fungi</taxon>
        <taxon>Dikarya</taxon>
        <taxon>Basidiomycota</taxon>
        <taxon>Agaricomycotina</taxon>
        <taxon>Agaricomycetes</taxon>
        <taxon>Agaricomycetidae</taxon>
        <taxon>Agaricales</taxon>
        <taxon>Marasmiineae</taxon>
        <taxon>Mycenaceae</taxon>
        <taxon>Mycena</taxon>
    </lineage>
</organism>
<gene>
    <name evidence="1" type="ORF">DFH08DRAFT_812263</name>
</gene>
<dbReference type="Proteomes" id="UP001218218">
    <property type="component" value="Unassembled WGS sequence"/>
</dbReference>
<name>A0AAD6ZUS0_9AGAR</name>
<reference evidence="1" key="1">
    <citation type="submission" date="2023-03" db="EMBL/GenBank/DDBJ databases">
        <title>Massive genome expansion in bonnet fungi (Mycena s.s.) driven by repeated elements and novel gene families across ecological guilds.</title>
        <authorList>
            <consortium name="Lawrence Berkeley National Laboratory"/>
            <person name="Harder C.B."/>
            <person name="Miyauchi S."/>
            <person name="Viragh M."/>
            <person name="Kuo A."/>
            <person name="Thoen E."/>
            <person name="Andreopoulos B."/>
            <person name="Lu D."/>
            <person name="Skrede I."/>
            <person name="Drula E."/>
            <person name="Henrissat B."/>
            <person name="Morin E."/>
            <person name="Kohler A."/>
            <person name="Barry K."/>
            <person name="LaButti K."/>
            <person name="Morin E."/>
            <person name="Salamov A."/>
            <person name="Lipzen A."/>
            <person name="Mereny Z."/>
            <person name="Hegedus B."/>
            <person name="Baldrian P."/>
            <person name="Stursova M."/>
            <person name="Weitz H."/>
            <person name="Taylor A."/>
            <person name="Grigoriev I.V."/>
            <person name="Nagy L.G."/>
            <person name="Martin F."/>
            <person name="Kauserud H."/>
        </authorList>
    </citation>
    <scope>NUCLEOTIDE SEQUENCE</scope>
    <source>
        <strain evidence="1">CBHHK002</strain>
    </source>
</reference>
<dbReference type="EMBL" id="JARIHO010000027">
    <property type="protein sequence ID" value="KAJ7339885.1"/>
    <property type="molecule type" value="Genomic_DNA"/>
</dbReference>